<dbReference type="EMBL" id="OU594945">
    <property type="protein sequence ID" value="CAG9289095.1"/>
    <property type="molecule type" value="Genomic_DNA"/>
</dbReference>
<comment type="similarity">
    <text evidence="3 10">Belongs to the triosephosphate isomerase family.</text>
</comment>
<name>A0A8J9T2Y1_PHATR</name>
<dbReference type="GO" id="GO:0006096">
    <property type="term" value="P:glycolytic process"/>
    <property type="evidence" value="ECO:0007669"/>
    <property type="project" value="UniProtKB-UniPathway"/>
</dbReference>
<dbReference type="GO" id="GO:0004807">
    <property type="term" value="F:triose-phosphate isomerase activity"/>
    <property type="evidence" value="ECO:0007669"/>
    <property type="project" value="UniProtKB-EC"/>
</dbReference>
<dbReference type="HAMAP" id="MF_00147_B">
    <property type="entry name" value="TIM_B"/>
    <property type="match status" value="1"/>
</dbReference>
<evidence type="ECO:0000256" key="9">
    <source>
        <dbReference type="ARBA" id="ARBA00056661"/>
    </source>
</evidence>
<comment type="pathway">
    <text evidence="2 10">Carbohydrate biosynthesis; gluconeogenesis.</text>
</comment>
<dbReference type="InterPro" id="IPR000652">
    <property type="entry name" value="Triosephosphate_isomerase"/>
</dbReference>
<comment type="function">
    <text evidence="9">Catalyzes the interconversion of glyceraldehyde 3-phosphate and dihydroxyacetone phosphate in the glycolytic and gluconeogenic pathways.</text>
</comment>
<dbReference type="PANTHER" id="PTHR21139:SF2">
    <property type="entry name" value="TRIOSEPHOSPHATE ISOMERASE"/>
    <property type="match status" value="1"/>
</dbReference>
<dbReference type="Pfam" id="PF00121">
    <property type="entry name" value="TIM"/>
    <property type="match status" value="1"/>
</dbReference>
<dbReference type="UniPathway" id="UPA00109">
    <property type="reaction ID" value="UER00189"/>
</dbReference>
<proteinExistence type="inferred from homology"/>
<evidence type="ECO:0000256" key="7">
    <source>
        <dbReference type="ARBA" id="ARBA00023235"/>
    </source>
</evidence>
<dbReference type="Gene3D" id="3.20.20.70">
    <property type="entry name" value="Aldolase class I"/>
    <property type="match status" value="1"/>
</dbReference>
<dbReference type="InterPro" id="IPR020861">
    <property type="entry name" value="Triosephosphate_isomerase_AS"/>
</dbReference>
<dbReference type="GO" id="GO:0019563">
    <property type="term" value="P:glycerol catabolic process"/>
    <property type="evidence" value="ECO:0007669"/>
    <property type="project" value="TreeGrafter"/>
</dbReference>
<dbReference type="AlphaFoldDB" id="A0A8J9T2Y1"/>
<evidence type="ECO:0000256" key="8">
    <source>
        <dbReference type="ARBA" id="ARBA00052432"/>
    </source>
</evidence>
<dbReference type="PROSITE" id="PS51440">
    <property type="entry name" value="TIM_2"/>
    <property type="match status" value="1"/>
</dbReference>
<organism evidence="11">
    <name type="scientific">Phaeodactylum tricornutum</name>
    <name type="common">Diatom</name>
    <dbReference type="NCBI Taxonomy" id="2850"/>
    <lineage>
        <taxon>Eukaryota</taxon>
        <taxon>Sar</taxon>
        <taxon>Stramenopiles</taxon>
        <taxon>Ochrophyta</taxon>
        <taxon>Bacillariophyta</taxon>
        <taxon>Bacillariophyceae</taxon>
        <taxon>Bacillariophycidae</taxon>
        <taxon>Naviculales</taxon>
        <taxon>Phaeodactylaceae</taxon>
        <taxon>Phaeodactylum</taxon>
    </lineage>
</organism>
<dbReference type="InterPro" id="IPR013785">
    <property type="entry name" value="Aldolase_TIM"/>
</dbReference>
<dbReference type="InterPro" id="IPR035990">
    <property type="entry name" value="TIM_sf"/>
</dbReference>
<dbReference type="GO" id="GO:0006094">
    <property type="term" value="P:gluconeogenesis"/>
    <property type="evidence" value="ECO:0007669"/>
    <property type="project" value="UniProtKB-UniPathway"/>
</dbReference>
<comment type="pathway">
    <text evidence="1 10">Carbohydrate degradation; glycolysis; D-glyceraldehyde 3-phosphate from glycerone phosphate: step 1/1.</text>
</comment>
<dbReference type="PROSITE" id="PS00171">
    <property type="entry name" value="TIM_1"/>
    <property type="match status" value="1"/>
</dbReference>
<evidence type="ECO:0000256" key="5">
    <source>
        <dbReference type="ARBA" id="ARBA00022432"/>
    </source>
</evidence>
<evidence type="ECO:0000256" key="3">
    <source>
        <dbReference type="ARBA" id="ARBA00007422"/>
    </source>
</evidence>
<dbReference type="SUPFAM" id="SSF51351">
    <property type="entry name" value="Triosephosphate isomerase (TIM)"/>
    <property type="match status" value="1"/>
</dbReference>
<evidence type="ECO:0000256" key="1">
    <source>
        <dbReference type="ARBA" id="ARBA00004680"/>
    </source>
</evidence>
<keyword evidence="6 10" id="KW-0324">Glycolysis</keyword>
<sequence length="268" mass="28511">MPRPDGSSTPAAEGERKYLVAGNWKCNGTLASNEELVKTFNEAGPIPSNVEVAICCPSVYLPQLLSSLRDDIQIGAQDCGVNDKNGAFTGEIGAFQIKDIGCDWVIIGHSERREGFEMPGETPDLCAKKTRVAIDAGLKVMFCIGEKKEQREDGTTMDVCASQLEPLAAVLTESDWSSIAIAYEPVWAIGTGLTATPEMAQETHASIRDWISQNVSADVAGKVRIQYGGSMKGANAKDLLEQPDIDGGLIGGASLTADFFNVVNGAPK</sequence>
<evidence type="ECO:0000313" key="11">
    <source>
        <dbReference type="EMBL" id="CAG9289095.1"/>
    </source>
</evidence>
<dbReference type="FunFam" id="3.20.20.70:FF:000016">
    <property type="entry name" value="Triosephosphate isomerase"/>
    <property type="match status" value="1"/>
</dbReference>
<dbReference type="Proteomes" id="UP000836788">
    <property type="component" value="Chromosome 4"/>
</dbReference>
<dbReference type="GO" id="GO:0005829">
    <property type="term" value="C:cytosol"/>
    <property type="evidence" value="ECO:0007669"/>
    <property type="project" value="TreeGrafter"/>
</dbReference>
<evidence type="ECO:0000256" key="2">
    <source>
        <dbReference type="ARBA" id="ARBA00004742"/>
    </source>
</evidence>
<evidence type="ECO:0000256" key="10">
    <source>
        <dbReference type="RuleBase" id="RU363013"/>
    </source>
</evidence>
<protein>
    <recommendedName>
        <fullName evidence="10">Triosephosphate isomerase</fullName>
        <ecNumber evidence="10">5.3.1.1</ecNumber>
    </recommendedName>
</protein>
<dbReference type="GO" id="GO:0046166">
    <property type="term" value="P:glyceraldehyde-3-phosphate biosynthetic process"/>
    <property type="evidence" value="ECO:0007669"/>
    <property type="project" value="TreeGrafter"/>
</dbReference>
<reference evidence="11" key="1">
    <citation type="submission" date="2022-02" db="EMBL/GenBank/DDBJ databases">
        <authorList>
            <person name="Giguere J D."/>
        </authorList>
    </citation>
    <scope>NUCLEOTIDE SEQUENCE</scope>
    <source>
        <strain evidence="11">CCAP 1055/1</strain>
    </source>
</reference>
<evidence type="ECO:0000256" key="4">
    <source>
        <dbReference type="ARBA" id="ARBA00011738"/>
    </source>
</evidence>
<dbReference type="CDD" id="cd00311">
    <property type="entry name" value="TIM"/>
    <property type="match status" value="1"/>
</dbReference>
<dbReference type="PANTHER" id="PTHR21139">
    <property type="entry name" value="TRIOSEPHOSPHATE ISOMERASE"/>
    <property type="match status" value="1"/>
</dbReference>
<accession>A0A8J9T2Y1</accession>
<keyword evidence="7 10" id="KW-0413">Isomerase</keyword>
<keyword evidence="5 10" id="KW-0312">Gluconeogenesis</keyword>
<dbReference type="NCBIfam" id="TIGR00419">
    <property type="entry name" value="tim"/>
    <property type="match status" value="1"/>
</dbReference>
<dbReference type="UniPathway" id="UPA00138"/>
<comment type="catalytic activity">
    <reaction evidence="8">
        <text>D-glyceraldehyde 3-phosphate = dihydroxyacetone phosphate</text>
        <dbReference type="Rhea" id="RHEA:18585"/>
        <dbReference type="ChEBI" id="CHEBI:57642"/>
        <dbReference type="ChEBI" id="CHEBI:59776"/>
        <dbReference type="EC" id="5.3.1.1"/>
    </reaction>
    <physiologicalReaction direction="left-to-right" evidence="8">
        <dbReference type="Rhea" id="RHEA:18586"/>
    </physiologicalReaction>
</comment>
<dbReference type="InterPro" id="IPR022896">
    <property type="entry name" value="TrioseP_Isoase_bac/euk"/>
</dbReference>
<evidence type="ECO:0000256" key="6">
    <source>
        <dbReference type="ARBA" id="ARBA00023152"/>
    </source>
</evidence>
<dbReference type="EC" id="5.3.1.1" evidence="10"/>
<dbReference type="OMA" id="IEKNGTM"/>
<gene>
    <name evidence="11" type="ORF">PTTT1_LOCUS40567</name>
</gene>
<comment type="subunit">
    <text evidence="4">Homodimer.</text>
</comment>